<dbReference type="Proteomes" id="UP000467305">
    <property type="component" value="Unassembled WGS sequence"/>
</dbReference>
<sequence>MKKILFEYEILDEFGVESIWTTSLGNDVYRIENIPFYAKEYAYKDLVKVKKINDSLYVDVLYEESGNSVIRILFNEEDLDLKQEVTSELERLGCGWEGSNIDRLISINVPKNIDYSEVEDFLIKGELLETFEYEEACISEKHQEDNNE</sequence>
<reference evidence="1 2" key="1">
    <citation type="submission" date="2019-09" db="EMBL/GenBank/DDBJ databases">
        <authorList>
            <person name="Cao W.R."/>
        </authorList>
    </citation>
    <scope>NUCLEOTIDE SEQUENCE [LARGE SCALE GENOMIC DNA]</scope>
    <source>
        <strain evidence="2">a4</strain>
    </source>
</reference>
<organism evidence="1 2">
    <name type="scientific">Tenacibaculum aiptasiae</name>
    <dbReference type="NCBI Taxonomy" id="426481"/>
    <lineage>
        <taxon>Bacteria</taxon>
        <taxon>Pseudomonadati</taxon>
        <taxon>Bacteroidota</taxon>
        <taxon>Flavobacteriia</taxon>
        <taxon>Flavobacteriales</taxon>
        <taxon>Flavobacteriaceae</taxon>
        <taxon>Tenacibaculum</taxon>
    </lineage>
</organism>
<dbReference type="RefSeq" id="WP_150901333.1">
    <property type="nucleotide sequence ID" value="NZ_WAAU01000035.1"/>
</dbReference>
<evidence type="ECO:0000313" key="2">
    <source>
        <dbReference type="Proteomes" id="UP000467305"/>
    </source>
</evidence>
<evidence type="ECO:0000313" key="1">
    <source>
        <dbReference type="EMBL" id="KAB1153394.1"/>
    </source>
</evidence>
<dbReference type="Pfam" id="PF14085">
    <property type="entry name" value="DUF4265"/>
    <property type="match status" value="1"/>
</dbReference>
<gene>
    <name evidence="1" type="ORF">F7018_17160</name>
</gene>
<protein>
    <submittedName>
        <fullName evidence="1">DUF4265 domain-containing protein</fullName>
    </submittedName>
</protein>
<proteinExistence type="predicted"/>
<keyword evidence="2" id="KW-1185">Reference proteome</keyword>
<name>A0A7J5A751_9FLAO</name>
<accession>A0A7J5A751</accession>
<dbReference type="InterPro" id="IPR025361">
    <property type="entry name" value="DUF4265"/>
</dbReference>
<dbReference type="AlphaFoldDB" id="A0A7J5A751"/>
<comment type="caution">
    <text evidence="1">The sequence shown here is derived from an EMBL/GenBank/DDBJ whole genome shotgun (WGS) entry which is preliminary data.</text>
</comment>
<dbReference type="EMBL" id="WAAU01000035">
    <property type="protein sequence ID" value="KAB1153394.1"/>
    <property type="molecule type" value="Genomic_DNA"/>
</dbReference>
<dbReference type="OrthoDB" id="1030945at2"/>